<sequence>MTTTVDNTFLYSDLDAAGRVSTIRPGLRAPFETAIFGGPLAGQAEYHFTEDEARDGHARWEEKLREVKRGQTEYARSVRAAAEKREAVRAVRDAYRKFELREDAETRDALIAALTNVPD</sequence>
<evidence type="ECO:0000313" key="2">
    <source>
        <dbReference type="Proteomes" id="UP000291591"/>
    </source>
</evidence>
<dbReference type="Proteomes" id="UP000291591">
    <property type="component" value="Unassembled WGS sequence"/>
</dbReference>
<comment type="caution">
    <text evidence="1">The sequence shown here is derived from an EMBL/GenBank/DDBJ whole genome shotgun (WGS) entry which is preliminary data.</text>
</comment>
<protein>
    <submittedName>
        <fullName evidence="1">Uncharacterized protein</fullName>
    </submittedName>
</protein>
<gene>
    <name evidence="1" type="ORF">EV383_4431</name>
</gene>
<evidence type="ECO:0000313" key="1">
    <source>
        <dbReference type="EMBL" id="RZT87506.1"/>
    </source>
</evidence>
<keyword evidence="2" id="KW-1185">Reference proteome</keyword>
<name>A0A4Q7UZS5_PSEST</name>
<reference evidence="1 2" key="1">
    <citation type="submission" date="2019-02" db="EMBL/GenBank/DDBJ databases">
        <title>Sequencing the genomes of 1000 actinobacteria strains.</title>
        <authorList>
            <person name="Klenk H.-P."/>
        </authorList>
    </citation>
    <scope>NUCLEOTIDE SEQUENCE [LARGE SCALE GENOMIC DNA]</scope>
    <source>
        <strain evidence="1 2">DSM 45779</strain>
    </source>
</reference>
<accession>A0A4Q7UZS5</accession>
<proteinExistence type="predicted"/>
<dbReference type="EMBL" id="SHKL01000001">
    <property type="protein sequence ID" value="RZT87506.1"/>
    <property type="molecule type" value="Genomic_DNA"/>
</dbReference>
<dbReference type="AlphaFoldDB" id="A0A4Q7UZS5"/>
<dbReference type="RefSeq" id="WP_130291649.1">
    <property type="nucleotide sequence ID" value="NZ_SHKL01000001.1"/>
</dbReference>
<organism evidence="1 2">
    <name type="scientific">Pseudonocardia sediminis</name>
    <dbReference type="NCBI Taxonomy" id="1397368"/>
    <lineage>
        <taxon>Bacteria</taxon>
        <taxon>Bacillati</taxon>
        <taxon>Actinomycetota</taxon>
        <taxon>Actinomycetes</taxon>
        <taxon>Pseudonocardiales</taxon>
        <taxon>Pseudonocardiaceae</taxon>
        <taxon>Pseudonocardia</taxon>
    </lineage>
</organism>